<dbReference type="Proteomes" id="UP000325797">
    <property type="component" value="Chromosome"/>
</dbReference>
<evidence type="ECO:0000313" key="2">
    <source>
        <dbReference type="Proteomes" id="UP000325797"/>
    </source>
</evidence>
<evidence type="ECO:0000313" key="1">
    <source>
        <dbReference type="EMBL" id="QEX20633.1"/>
    </source>
</evidence>
<dbReference type="Gene3D" id="3.40.50.150">
    <property type="entry name" value="Vaccinia Virus protein VP39"/>
    <property type="match status" value="1"/>
</dbReference>
<protein>
    <recommendedName>
        <fullName evidence="3">Class I SAM-dependent methyltransferase</fullName>
    </recommendedName>
</protein>
<gene>
    <name evidence="1" type="ORF">FRZ61_05510</name>
</gene>
<name>A0A5J6MTS9_9PROT</name>
<dbReference type="EMBL" id="CP042582">
    <property type="protein sequence ID" value="QEX20633.1"/>
    <property type="molecule type" value="Genomic_DNA"/>
</dbReference>
<organism evidence="1 2">
    <name type="scientific">Hypericibacter adhaerens</name>
    <dbReference type="NCBI Taxonomy" id="2602016"/>
    <lineage>
        <taxon>Bacteria</taxon>
        <taxon>Pseudomonadati</taxon>
        <taxon>Pseudomonadota</taxon>
        <taxon>Alphaproteobacteria</taxon>
        <taxon>Rhodospirillales</taxon>
        <taxon>Dongiaceae</taxon>
        <taxon>Hypericibacter</taxon>
    </lineage>
</organism>
<dbReference type="Pfam" id="PF13578">
    <property type="entry name" value="Methyltransf_24"/>
    <property type="match status" value="1"/>
</dbReference>
<dbReference type="SUPFAM" id="SSF53335">
    <property type="entry name" value="S-adenosyl-L-methionine-dependent methyltransferases"/>
    <property type="match status" value="1"/>
</dbReference>
<reference evidence="1 2" key="1">
    <citation type="submission" date="2019-08" db="EMBL/GenBank/DDBJ databases">
        <title>Hyperibacter terrae gen. nov., sp. nov. and Hyperibacter viscosus sp. nov., two new members in the family Rhodospirillaceae isolated from the rhizosphere of Hypericum perforatum.</title>
        <authorList>
            <person name="Noviana Z."/>
        </authorList>
    </citation>
    <scope>NUCLEOTIDE SEQUENCE [LARGE SCALE GENOMIC DNA]</scope>
    <source>
        <strain evidence="1 2">R5959</strain>
    </source>
</reference>
<accession>A0A5J6MTS9</accession>
<evidence type="ECO:0008006" key="3">
    <source>
        <dbReference type="Google" id="ProtNLM"/>
    </source>
</evidence>
<dbReference type="AlphaFoldDB" id="A0A5J6MTS9"/>
<proteinExistence type="predicted"/>
<dbReference type="InterPro" id="IPR029063">
    <property type="entry name" value="SAM-dependent_MTases_sf"/>
</dbReference>
<dbReference type="RefSeq" id="WP_225309077.1">
    <property type="nucleotide sequence ID" value="NZ_CP042582.1"/>
</dbReference>
<keyword evidence="2" id="KW-1185">Reference proteome</keyword>
<sequence>MTRGMSQEWIAGLFADPELLRMGHHQRAEDQNLGLGWLYYAFGRIVRPRLAVVVGSWRGFAPIMFAKALQDNLEQGEVVFIDPSLADDFWKDAGRVKDYFRQHGVGNIRHFPMTTQQFVTTADYRALGKLGLVFIDGLHTEAQASFDYAAFSPLLETRGFVMLHDSMIVRPDKVYGSEKAYGMSVKLFVDRLKQDPSLQLLDLPFGHTGVTLLRKLDEEATRDPYDWLDGGPR</sequence>
<dbReference type="KEGG" id="hadh:FRZ61_05510"/>